<organism evidence="2 3">
    <name type="scientific">Pristionchus mayeri</name>
    <dbReference type="NCBI Taxonomy" id="1317129"/>
    <lineage>
        <taxon>Eukaryota</taxon>
        <taxon>Metazoa</taxon>
        <taxon>Ecdysozoa</taxon>
        <taxon>Nematoda</taxon>
        <taxon>Chromadorea</taxon>
        <taxon>Rhabditida</taxon>
        <taxon>Rhabditina</taxon>
        <taxon>Diplogasteromorpha</taxon>
        <taxon>Diplogasteroidea</taxon>
        <taxon>Neodiplogasteridae</taxon>
        <taxon>Pristionchus</taxon>
    </lineage>
</organism>
<evidence type="ECO:0000313" key="2">
    <source>
        <dbReference type="EMBL" id="GMR40028.1"/>
    </source>
</evidence>
<keyword evidence="3" id="KW-1185">Reference proteome</keyword>
<protein>
    <recommendedName>
        <fullName evidence="4">CUB domain-containing protein</fullName>
    </recommendedName>
</protein>
<evidence type="ECO:0008006" key="4">
    <source>
        <dbReference type="Google" id="ProtNLM"/>
    </source>
</evidence>
<dbReference type="Proteomes" id="UP001328107">
    <property type="component" value="Unassembled WGS sequence"/>
</dbReference>
<reference evidence="3" key="1">
    <citation type="submission" date="2022-10" db="EMBL/GenBank/DDBJ databases">
        <title>Genome assembly of Pristionchus species.</title>
        <authorList>
            <person name="Yoshida K."/>
            <person name="Sommer R.J."/>
        </authorList>
    </citation>
    <scope>NUCLEOTIDE SEQUENCE [LARGE SCALE GENOMIC DNA]</scope>
    <source>
        <strain evidence="3">RS5460</strain>
    </source>
</reference>
<evidence type="ECO:0000313" key="3">
    <source>
        <dbReference type="Proteomes" id="UP001328107"/>
    </source>
</evidence>
<feature type="chain" id="PRO_5042955541" description="CUB domain-containing protein" evidence="1">
    <location>
        <begin position="19"/>
        <end position="452"/>
    </location>
</feature>
<accession>A0AAN4ZF10</accession>
<gene>
    <name evidence="2" type="ORF">PMAYCL1PPCAC_10223</name>
</gene>
<evidence type="ECO:0000256" key="1">
    <source>
        <dbReference type="SAM" id="SignalP"/>
    </source>
</evidence>
<proteinExistence type="predicted"/>
<sequence>MMLISWLIFLSGLASGSAISNMEHPGNRESTCSVEESISWSFGSTTQKRSINLTACDRILNDEQIMARHIIQVLRPLNSFKHIRTRLLSLDHHDTLEIEIFEVGIGMDSTERVLPRKTLIVENDTIVSSPFTSLNVQIDKRSSGKAEMIIEFTLEDEGCPYPFLDATIGTPLIIKSKAVAYECAFTITTKDLGAVLELSSINSSTPDAVHVSIDSKNVDNTAFNQILEWNLDRSSITVNVFNSMERKEVDLMNHEIDFIEINAVNDCTCPENALVIFDNSSSSYMFKKKDHCYYLNCSVMVVLGESMRSNFRFTIGLKWYQTDDATYNTSPTIQDGFSGYLTSSMDAMLKFDSNSTYHHDQSTFGSNSRAVVEYFTITMSNKKESKVNNLAEPKFMFDGDNLNLDMSNTDIVLHYHRYDNGQPSGDEESPPSLFKWSVTLTNANDGDDDDNA</sequence>
<keyword evidence="1" id="KW-0732">Signal</keyword>
<name>A0AAN4ZF10_9BILA</name>
<dbReference type="AlphaFoldDB" id="A0AAN4ZF10"/>
<dbReference type="EMBL" id="BTRK01000003">
    <property type="protein sequence ID" value="GMR40028.1"/>
    <property type="molecule type" value="Genomic_DNA"/>
</dbReference>
<comment type="caution">
    <text evidence="2">The sequence shown here is derived from an EMBL/GenBank/DDBJ whole genome shotgun (WGS) entry which is preliminary data.</text>
</comment>
<feature type="signal peptide" evidence="1">
    <location>
        <begin position="1"/>
        <end position="18"/>
    </location>
</feature>